<feature type="transmembrane region" description="Helical" evidence="1">
    <location>
        <begin position="69"/>
        <end position="94"/>
    </location>
</feature>
<dbReference type="EMBL" id="CP027019">
    <property type="protein sequence ID" value="AVP49579.1"/>
    <property type="molecule type" value="Genomic_DNA"/>
</dbReference>
<proteinExistence type="predicted"/>
<name>A0A2S0NKP8_9MOLU</name>
<keyword evidence="1" id="KW-1133">Transmembrane helix</keyword>
<feature type="transmembrane region" description="Helical" evidence="1">
    <location>
        <begin position="106"/>
        <end position="128"/>
    </location>
</feature>
<accession>A0A2S0NKP8</accession>
<keyword evidence="1" id="KW-0472">Membrane</keyword>
<reference evidence="3" key="1">
    <citation type="submission" date="2018-02" db="EMBL/GenBank/DDBJ databases">
        <title>Firefly genomes illuminate parallel origins of bioluminescence in beetles.</title>
        <authorList>
            <person name="Fallon T.R."/>
            <person name="Lower S.E.S."/>
            <person name="Behringer M."/>
            <person name="Weng J.-K."/>
        </authorList>
    </citation>
    <scope>NUCLEOTIDE SEQUENCE [LARGE SCALE GENOMIC DNA]</scope>
</reference>
<evidence type="ECO:0000256" key="1">
    <source>
        <dbReference type="SAM" id="Phobius"/>
    </source>
</evidence>
<dbReference type="AlphaFoldDB" id="A0A2S0NKP8"/>
<dbReference type="Proteomes" id="UP000239250">
    <property type="component" value="Chromosome"/>
</dbReference>
<dbReference type="NCBIfam" id="NF046000">
    <property type="entry name" value="MAG1210_fam"/>
    <property type="match status" value="1"/>
</dbReference>
<sequence length="624" mass="72661">MEKNIIYKPLSEYKTNLKLKHEENVDQLFDALIEESKVDWEANRSTVKKLRVDEAQSNYLMSSLKKQKLLRAFLIFLTVLFILAPIIFILYQVFSQSSWSFSQLGLALLIVGMILAVAGAALFIWLIVTKVNKKIGTIKGDLNTVNKNIDKLTETAWDQAKDLNVLFDWTMPTRLVEKTIPIVKMDPYFNFQRYETLINKYNLEDKSKNEMSLFVQSGEIEGNPFIMSQNFEYFPSQKDYSGALVVSWTETYTDSKGKKQTKTRSETLTAWVTKFFPDYQSNESIIYGNEAIPNLQFSRKPQAVSNLGEGKRYERAIDKKVKKLEKMSRKAIKQGDDFNVMNNTEFEALFHAIDRDNEQEFRLMFPALAQEAMKEILLDQTVGYGDDFYFFKENMLNTIIPEHLQDMDMDTNPNTYITYEIDETKELFTNYNNEYFKHFYFAMAPILSIPLYQDYKSSDHIYGFDYDAPVSPWEHESIAHNLGTENLKHPQSITEDILKVEVLEREEGYEKLLIKASGFKGIERIDYVWAMASNGSSHAVPVPWVEYLPVKKETTVVVKKLKDYSRPKFLANMNQNSDWKKYFEGYHLSTDNMMFYKNLVVFIVGEKQQDLEPKSLDDIFSNSL</sequence>
<protein>
    <submittedName>
        <fullName evidence="2">Uncharacterized protein</fullName>
    </submittedName>
</protein>
<evidence type="ECO:0000313" key="3">
    <source>
        <dbReference type="Proteomes" id="UP000239250"/>
    </source>
</evidence>
<evidence type="ECO:0000313" key="2">
    <source>
        <dbReference type="EMBL" id="AVP49579.1"/>
    </source>
</evidence>
<keyword evidence="1" id="KW-0812">Transmembrane</keyword>
<dbReference type="RefSeq" id="WP_303662153.1">
    <property type="nucleotide sequence ID" value="NZ_CP027019.1"/>
</dbReference>
<organism evidence="2 3">
    <name type="scientific">Williamsoniiplasma luminosum</name>
    <dbReference type="NCBI Taxonomy" id="214888"/>
    <lineage>
        <taxon>Bacteria</taxon>
        <taxon>Bacillati</taxon>
        <taxon>Mycoplasmatota</taxon>
        <taxon>Mollicutes</taxon>
        <taxon>Entomoplasmatales</taxon>
        <taxon>Williamsoniiplasma</taxon>
    </lineage>
</organism>
<gene>
    <name evidence="2" type="ORF">C5T88_03315</name>
</gene>